<dbReference type="Gramene" id="OMERI01G42430.1">
    <property type="protein sequence ID" value="OMERI01G42430.1"/>
    <property type="gene ID" value="OMERI01G42430"/>
</dbReference>
<accession>A0A0E0CDM5</accession>
<dbReference type="AlphaFoldDB" id="A0A0E0CDM5"/>
<evidence type="ECO:0000313" key="1">
    <source>
        <dbReference type="EnsemblPlants" id="OMERI01G42430.1"/>
    </source>
</evidence>
<proteinExistence type="predicted"/>
<protein>
    <submittedName>
        <fullName evidence="1">Uncharacterized protein</fullName>
    </submittedName>
</protein>
<reference evidence="1" key="1">
    <citation type="submission" date="2015-04" db="UniProtKB">
        <authorList>
            <consortium name="EnsemblPlants"/>
        </authorList>
    </citation>
    <scope>IDENTIFICATION</scope>
</reference>
<evidence type="ECO:0000313" key="2">
    <source>
        <dbReference type="Proteomes" id="UP000008021"/>
    </source>
</evidence>
<dbReference type="HOGENOM" id="CLU_2501933_0_0_1"/>
<dbReference type="Proteomes" id="UP000008021">
    <property type="component" value="Chromosome 1"/>
</dbReference>
<organism evidence="1">
    <name type="scientific">Oryza meridionalis</name>
    <dbReference type="NCBI Taxonomy" id="40149"/>
    <lineage>
        <taxon>Eukaryota</taxon>
        <taxon>Viridiplantae</taxon>
        <taxon>Streptophyta</taxon>
        <taxon>Embryophyta</taxon>
        <taxon>Tracheophyta</taxon>
        <taxon>Spermatophyta</taxon>
        <taxon>Magnoliopsida</taxon>
        <taxon>Liliopsida</taxon>
        <taxon>Poales</taxon>
        <taxon>Poaceae</taxon>
        <taxon>BOP clade</taxon>
        <taxon>Oryzoideae</taxon>
        <taxon>Oryzeae</taxon>
        <taxon>Oryzinae</taxon>
        <taxon>Oryza</taxon>
    </lineage>
</organism>
<dbReference type="eggNOG" id="KOG0687">
    <property type="taxonomic scope" value="Eukaryota"/>
</dbReference>
<reference evidence="1" key="2">
    <citation type="submission" date="2018-05" db="EMBL/GenBank/DDBJ databases">
        <title>OmerRS3 (Oryza meridionalis Reference Sequence Version 3).</title>
        <authorList>
            <person name="Zhang J."/>
            <person name="Kudrna D."/>
            <person name="Lee S."/>
            <person name="Talag J."/>
            <person name="Welchert J."/>
            <person name="Wing R.A."/>
        </authorList>
    </citation>
    <scope>NUCLEOTIDE SEQUENCE [LARGE SCALE GENOMIC DNA]</scope>
    <source>
        <strain evidence="1">cv. OR44</strain>
    </source>
</reference>
<name>A0A0E0CDM5_9ORYZ</name>
<keyword evidence="2" id="KW-1185">Reference proteome</keyword>
<sequence length="91" mass="10108">MDVGSEEAKQEQHRMLTHKLFLLSHPDLNDLAKVALRSDALDAVKSDGMALLFESLAVNGVLEPDDALLVEMRVRIDEEVPCHALKFPSLL</sequence>
<dbReference type="EnsemblPlants" id="OMERI01G42430.1">
    <property type="protein sequence ID" value="OMERI01G42430.1"/>
    <property type="gene ID" value="OMERI01G42430"/>
</dbReference>
<dbReference type="STRING" id="40149.A0A0E0CDM5"/>